<organism evidence="1 2">
    <name type="scientific">Dickeya undicola</name>
    <dbReference type="NCBI Taxonomy" id="1577887"/>
    <lineage>
        <taxon>Bacteria</taxon>
        <taxon>Pseudomonadati</taxon>
        <taxon>Pseudomonadota</taxon>
        <taxon>Gammaproteobacteria</taxon>
        <taxon>Enterobacterales</taxon>
        <taxon>Pectobacteriaceae</taxon>
        <taxon>Dickeya</taxon>
    </lineage>
</organism>
<dbReference type="Pfam" id="PF13489">
    <property type="entry name" value="Methyltransf_23"/>
    <property type="match status" value="1"/>
</dbReference>
<accession>A0ABX9WYV8</accession>
<dbReference type="GO" id="GO:0008168">
    <property type="term" value="F:methyltransferase activity"/>
    <property type="evidence" value="ECO:0007669"/>
    <property type="project" value="UniProtKB-KW"/>
</dbReference>
<dbReference type="RefSeq" id="WP_123249774.1">
    <property type="nucleotide sequence ID" value="NZ_RJLS01000001.1"/>
</dbReference>
<sequence>MAIYIEESERQRILKMSKALRIERITLGMDMSTPGIEISPLYNPITDKSKHNVYYTDYTSAEESRKKHADYEHNEIVDLDFIWDQKLTLSECIPAGSKFDWAIASHVLEHVPDPIGWMNEILDTLNDRGILSLALPNGDSFGDHLRRKTEVSDLIESWLYDRELPGPSQLYDFLRNAMSKGRTAIDSDDGKHYTKEQAINFVIHSWTTGEYLDAHCSVFNPESFVALIEELTLLGIMNVEVVEFSPAGGEFYVKLQKMGPPSLLRPQRFSPHSSMESSDHQILHLTKDLQHARAAFNQAVEIQDELKKEIAALKKGPFYFLKRILKRIFNK</sequence>
<dbReference type="EMBL" id="RJLS01000001">
    <property type="protein sequence ID" value="RNM28570.1"/>
    <property type="molecule type" value="Genomic_DNA"/>
</dbReference>
<reference evidence="1 2" key="1">
    <citation type="submission" date="2018-11" db="EMBL/GenBank/DDBJ databases">
        <title>Characterization of surface water Dickeya isolates.</title>
        <authorList>
            <person name="Van Gijsegem F."/>
            <person name="Pedron J."/>
        </authorList>
    </citation>
    <scope>NUCLEOTIDE SEQUENCE [LARGE SCALE GENOMIC DNA]</scope>
    <source>
        <strain evidence="1 2">FVG10-MFV-A16</strain>
    </source>
</reference>
<dbReference type="Gene3D" id="3.40.50.150">
    <property type="entry name" value="Vaccinia Virus protein VP39"/>
    <property type="match status" value="1"/>
</dbReference>
<keyword evidence="2" id="KW-1185">Reference proteome</keyword>
<evidence type="ECO:0000313" key="2">
    <source>
        <dbReference type="Proteomes" id="UP000271870"/>
    </source>
</evidence>
<protein>
    <submittedName>
        <fullName evidence="1">Class I SAM-dependent methyltransferase</fullName>
    </submittedName>
</protein>
<dbReference type="GO" id="GO:0032259">
    <property type="term" value="P:methylation"/>
    <property type="evidence" value="ECO:0007669"/>
    <property type="project" value="UniProtKB-KW"/>
</dbReference>
<name>A0ABX9WYV8_9GAMM</name>
<dbReference type="InterPro" id="IPR029063">
    <property type="entry name" value="SAM-dependent_MTases_sf"/>
</dbReference>
<keyword evidence="1" id="KW-0808">Transferase</keyword>
<dbReference type="Proteomes" id="UP000271870">
    <property type="component" value="Unassembled WGS sequence"/>
</dbReference>
<dbReference type="SUPFAM" id="SSF53335">
    <property type="entry name" value="S-adenosyl-L-methionine-dependent methyltransferases"/>
    <property type="match status" value="1"/>
</dbReference>
<proteinExistence type="predicted"/>
<comment type="caution">
    <text evidence="1">The sequence shown here is derived from an EMBL/GenBank/DDBJ whole genome shotgun (WGS) entry which is preliminary data.</text>
</comment>
<keyword evidence="1" id="KW-0489">Methyltransferase</keyword>
<gene>
    <name evidence="1" type="ORF">EFS38_00620</name>
</gene>
<evidence type="ECO:0000313" key="1">
    <source>
        <dbReference type="EMBL" id="RNM28570.1"/>
    </source>
</evidence>